<organism evidence="1 2">
    <name type="scientific">Paenibacillus endophyticus</name>
    <dbReference type="NCBI Taxonomy" id="1294268"/>
    <lineage>
        <taxon>Bacteria</taxon>
        <taxon>Bacillati</taxon>
        <taxon>Bacillota</taxon>
        <taxon>Bacilli</taxon>
        <taxon>Bacillales</taxon>
        <taxon>Paenibacillaceae</taxon>
        <taxon>Paenibacillus</taxon>
    </lineage>
</organism>
<dbReference type="AlphaFoldDB" id="A0A7W5C561"/>
<keyword evidence="2" id="KW-1185">Reference proteome</keyword>
<dbReference type="RefSeq" id="WP_183560055.1">
    <property type="nucleotide sequence ID" value="NZ_CBCSLB010000002.1"/>
</dbReference>
<dbReference type="Gene3D" id="2.60.40.420">
    <property type="entry name" value="Cupredoxins - blue copper proteins"/>
    <property type="match status" value="1"/>
</dbReference>
<gene>
    <name evidence="1" type="ORF">FHS16_001301</name>
</gene>
<dbReference type="InterPro" id="IPR008972">
    <property type="entry name" value="Cupredoxin"/>
</dbReference>
<dbReference type="Proteomes" id="UP000518605">
    <property type="component" value="Unassembled WGS sequence"/>
</dbReference>
<evidence type="ECO:0000313" key="2">
    <source>
        <dbReference type="Proteomes" id="UP000518605"/>
    </source>
</evidence>
<evidence type="ECO:0000313" key="1">
    <source>
        <dbReference type="EMBL" id="MBB3151258.1"/>
    </source>
</evidence>
<proteinExistence type="predicted"/>
<dbReference type="EMBL" id="JACHXW010000003">
    <property type="protein sequence ID" value="MBB3151258.1"/>
    <property type="molecule type" value="Genomic_DNA"/>
</dbReference>
<name>A0A7W5C561_9BACL</name>
<dbReference type="SUPFAM" id="SSF49503">
    <property type="entry name" value="Cupredoxins"/>
    <property type="match status" value="1"/>
</dbReference>
<sequence>MHKWIMFTLFAAASLLGLYLLTFALPAKPVDESASLPEGMTLLKVVASNDFVFDQEEYKVKVGDKVRLKLSNKSGIHGMHIDELKVALDNDHPETDLEFTEPGTYRIYCSIPCGQGHTTMEAKLIVEAA</sequence>
<comment type="caution">
    <text evidence="1">The sequence shown here is derived from an EMBL/GenBank/DDBJ whole genome shotgun (WGS) entry which is preliminary data.</text>
</comment>
<accession>A0A7W5C561</accession>
<protein>
    <submittedName>
        <fullName evidence="1">Cytochrome c oxidase subunit 2</fullName>
    </submittedName>
</protein>
<reference evidence="1 2" key="1">
    <citation type="submission" date="2020-08" db="EMBL/GenBank/DDBJ databases">
        <title>Genomic Encyclopedia of Type Strains, Phase III (KMG-III): the genomes of soil and plant-associated and newly described type strains.</title>
        <authorList>
            <person name="Whitman W."/>
        </authorList>
    </citation>
    <scope>NUCLEOTIDE SEQUENCE [LARGE SCALE GENOMIC DNA]</scope>
    <source>
        <strain evidence="1 2">CECT 8234</strain>
    </source>
</reference>